<dbReference type="AlphaFoldDB" id="A0A6P5ZQU8"/>
<dbReference type="OrthoDB" id="1924577at2759"/>
<keyword evidence="1" id="KW-1185">Reference proteome</keyword>
<sequence length="151" mass="16900">MGGQSLKGLFNEDTVAIHIIDGLVMLYVSKMIPDFDKDRFYASGHVSFGKFSIALKVKSMSPNYAPSENKNLDVKGTGCLWMTIERLKVRNVLSKEEHINVLHISALQLIGLLLEPNDALEELESKVNPLSRKAKRGKIFLEVGIPYLEVK</sequence>
<evidence type="ECO:0000313" key="2">
    <source>
        <dbReference type="RefSeq" id="XP_022755233.1"/>
    </source>
</evidence>
<dbReference type="Proteomes" id="UP000515121">
    <property type="component" value="Unplaced"/>
</dbReference>
<dbReference type="GeneID" id="111303320"/>
<evidence type="ECO:0000313" key="1">
    <source>
        <dbReference type="Proteomes" id="UP000515121"/>
    </source>
</evidence>
<gene>
    <name evidence="2" type="primary">LOC111303320</name>
</gene>
<name>A0A6P5ZQU8_DURZI</name>
<dbReference type="Gene3D" id="2.40.30.10">
    <property type="entry name" value="Translation factors"/>
    <property type="match status" value="1"/>
</dbReference>
<dbReference type="KEGG" id="dzi:111303320"/>
<dbReference type="RefSeq" id="XP_022755233.1">
    <property type="nucleotide sequence ID" value="XM_022899498.1"/>
</dbReference>
<protein>
    <submittedName>
        <fullName evidence="2">Uncharacterized protein LOC111303320</fullName>
    </submittedName>
</protein>
<reference evidence="2" key="1">
    <citation type="submission" date="2025-08" db="UniProtKB">
        <authorList>
            <consortium name="RefSeq"/>
        </authorList>
    </citation>
    <scope>IDENTIFICATION</scope>
    <source>
        <tissue evidence="2">Fruit stalk</tissue>
    </source>
</reference>
<accession>A0A6P5ZQU8</accession>
<proteinExistence type="predicted"/>
<organism evidence="1 2">
    <name type="scientific">Durio zibethinus</name>
    <name type="common">Durian</name>
    <dbReference type="NCBI Taxonomy" id="66656"/>
    <lineage>
        <taxon>Eukaryota</taxon>
        <taxon>Viridiplantae</taxon>
        <taxon>Streptophyta</taxon>
        <taxon>Embryophyta</taxon>
        <taxon>Tracheophyta</taxon>
        <taxon>Spermatophyta</taxon>
        <taxon>Magnoliopsida</taxon>
        <taxon>eudicotyledons</taxon>
        <taxon>Gunneridae</taxon>
        <taxon>Pentapetalae</taxon>
        <taxon>rosids</taxon>
        <taxon>malvids</taxon>
        <taxon>Malvales</taxon>
        <taxon>Malvaceae</taxon>
        <taxon>Helicteroideae</taxon>
        <taxon>Durio</taxon>
    </lineage>
</organism>